<dbReference type="EMBL" id="HG793125">
    <property type="protein sequence ID" value="CDK24759.1"/>
    <property type="molecule type" value="Genomic_DNA"/>
</dbReference>
<dbReference type="Proteomes" id="UP000019384">
    <property type="component" value="Unassembled WGS sequence"/>
</dbReference>
<evidence type="ECO:0000256" key="1">
    <source>
        <dbReference type="SAM" id="MobiDB-lite"/>
    </source>
</evidence>
<feature type="compositionally biased region" description="Basic and acidic residues" evidence="1">
    <location>
        <begin position="251"/>
        <end position="260"/>
    </location>
</feature>
<dbReference type="GeneID" id="34518162"/>
<feature type="compositionally biased region" description="Acidic residues" evidence="1">
    <location>
        <begin position="123"/>
        <end position="133"/>
    </location>
</feature>
<reference evidence="2" key="1">
    <citation type="submission" date="2013-12" db="EMBL/GenBank/DDBJ databases">
        <authorList>
            <person name="Genoscope - CEA"/>
        </authorList>
    </citation>
    <scope>NUCLEOTIDE SEQUENCE</scope>
    <source>
        <strain evidence="2">CBS 1993</strain>
    </source>
</reference>
<gene>
    <name evidence="2" type="ORF">KUCA_T00000725001</name>
</gene>
<sequence length="546" mass="59515">MPTEERTQRPRYGGGWDSDESESEESMVEGHLASPRSVAAASSKSHQETELTSAEIASDIADVHSSIEDPTEQEHTVGLSKEAEVPLSGLPSISATPKVDFASVGLHDGAVDGAVAQKVSESNDPDGISEDTLLESQRKAFYMESESTLLSTPVPEPVDSETTQQSPTDDNSFQIEESSHLEPVTHDSSSNHDGNSYISVNNSHLSEADLSLNRNSSLNSSGSLSTASVAVSQLTGNKVETSSKAYDQSVDESRDLHYSDDAESDSFSFGKSVRSYDSSNAADSSDKYDTTADVTPPEPLRIGKPRQTPLNPDIPENEEDKHDTSYDTDEDDDDFDERADNATIALDDKYRNKFLSGNSMITVKPSYLERKGKKEALNDQLRDLSIAESQDSEDTRIDDNAELSKTSVPTTASSVVKKKVPTRIPSEGVRAQNLGNITYAYRYDKLESTTETPEQRINNLLEDRKKQAALDTGLKSWLEFVSQKQSVVSTKTLGQEAAAFTSSAKNDPIKYNRGVGELLSDNIGAGADGIKYTFKSWKTKLFKDKA</sequence>
<name>W6MFS6_9ASCO</name>
<feature type="compositionally biased region" description="Low complexity" evidence="1">
    <location>
        <begin position="213"/>
        <end position="225"/>
    </location>
</feature>
<proteinExistence type="predicted"/>
<protein>
    <submittedName>
        <fullName evidence="2">Uncharacterized protein</fullName>
    </submittedName>
</protein>
<organism evidence="2 3">
    <name type="scientific">Kuraishia capsulata CBS 1993</name>
    <dbReference type="NCBI Taxonomy" id="1382522"/>
    <lineage>
        <taxon>Eukaryota</taxon>
        <taxon>Fungi</taxon>
        <taxon>Dikarya</taxon>
        <taxon>Ascomycota</taxon>
        <taxon>Saccharomycotina</taxon>
        <taxon>Pichiomycetes</taxon>
        <taxon>Pichiales</taxon>
        <taxon>Pichiaceae</taxon>
        <taxon>Kuraishia</taxon>
    </lineage>
</organism>
<feature type="region of interest" description="Disordered" evidence="1">
    <location>
        <begin position="386"/>
        <end position="409"/>
    </location>
</feature>
<feature type="region of interest" description="Disordered" evidence="1">
    <location>
        <begin position="1"/>
        <end position="51"/>
    </location>
</feature>
<feature type="compositionally biased region" description="Acidic residues" evidence="1">
    <location>
        <begin position="326"/>
        <end position="336"/>
    </location>
</feature>
<feature type="compositionally biased region" description="Polar residues" evidence="1">
    <location>
        <begin position="160"/>
        <end position="176"/>
    </location>
</feature>
<feature type="region of interest" description="Disordered" evidence="1">
    <location>
        <begin position="119"/>
        <end position="200"/>
    </location>
</feature>
<feature type="compositionally biased region" description="Polar residues" evidence="1">
    <location>
        <begin position="226"/>
        <end position="246"/>
    </location>
</feature>
<reference evidence="2" key="2">
    <citation type="submission" date="2014-02" db="EMBL/GenBank/DDBJ databases">
        <title>Complete DNA sequence of /Kuraishia capsulata/ illustrates novel genomic features among budding yeasts (/Saccharomycotina/).</title>
        <authorList>
            <person name="Morales L."/>
            <person name="Noel B."/>
            <person name="Porcel B."/>
            <person name="Marcet-Houben M."/>
            <person name="Hullo M-F."/>
            <person name="Sacerdot C."/>
            <person name="Tekaia F."/>
            <person name="Leh-Louis V."/>
            <person name="Despons L."/>
            <person name="Khanna V."/>
            <person name="Aury J-M."/>
            <person name="Barbe V."/>
            <person name="Couloux A."/>
            <person name="Labadie K."/>
            <person name="Pelletier E."/>
            <person name="Souciet J-L."/>
            <person name="Boekhout T."/>
            <person name="Gabaldon T."/>
            <person name="Wincker P."/>
            <person name="Dujon B."/>
        </authorList>
    </citation>
    <scope>NUCLEOTIDE SEQUENCE</scope>
    <source>
        <strain evidence="2">CBS 1993</strain>
    </source>
</reference>
<feature type="compositionally biased region" description="Acidic residues" evidence="1">
    <location>
        <begin position="17"/>
        <end position="27"/>
    </location>
</feature>
<evidence type="ECO:0000313" key="3">
    <source>
        <dbReference type="Proteomes" id="UP000019384"/>
    </source>
</evidence>
<dbReference type="HOGENOM" id="CLU_498797_0_0_1"/>
<evidence type="ECO:0000313" key="2">
    <source>
        <dbReference type="EMBL" id="CDK24759.1"/>
    </source>
</evidence>
<dbReference type="AlphaFoldDB" id="W6MFS6"/>
<dbReference type="RefSeq" id="XP_022456774.1">
    <property type="nucleotide sequence ID" value="XM_022605291.1"/>
</dbReference>
<keyword evidence="3" id="KW-1185">Reference proteome</keyword>
<feature type="compositionally biased region" description="Polar residues" evidence="1">
    <location>
        <begin position="186"/>
        <end position="200"/>
    </location>
</feature>
<accession>W6MFS6</accession>
<feature type="region of interest" description="Disordered" evidence="1">
    <location>
        <begin position="213"/>
        <end position="336"/>
    </location>
</feature>